<dbReference type="AlphaFoldDB" id="A0A6J5DSJ5"/>
<accession>A0A6J5DSJ5</accession>
<protein>
    <submittedName>
        <fullName evidence="2">Uncharacterized protein</fullName>
    </submittedName>
</protein>
<dbReference type="Proteomes" id="UP000494363">
    <property type="component" value="Unassembled WGS sequence"/>
</dbReference>
<reference evidence="2 3" key="1">
    <citation type="submission" date="2020-04" db="EMBL/GenBank/DDBJ databases">
        <authorList>
            <person name="De Canck E."/>
        </authorList>
    </citation>
    <scope>NUCLEOTIDE SEQUENCE [LARGE SCALE GENOMIC DNA]</scope>
    <source>
        <strain evidence="2 3">LMG 29542</strain>
    </source>
</reference>
<feature type="compositionally biased region" description="Low complexity" evidence="1">
    <location>
        <begin position="7"/>
        <end position="42"/>
    </location>
</feature>
<keyword evidence="3" id="KW-1185">Reference proteome</keyword>
<dbReference type="EMBL" id="CADIKH010000011">
    <property type="protein sequence ID" value="CAB3756577.1"/>
    <property type="molecule type" value="Genomic_DNA"/>
</dbReference>
<proteinExistence type="predicted"/>
<feature type="region of interest" description="Disordered" evidence="1">
    <location>
        <begin position="1"/>
        <end position="74"/>
    </location>
</feature>
<evidence type="ECO:0000313" key="2">
    <source>
        <dbReference type="EMBL" id="CAB3756577.1"/>
    </source>
</evidence>
<feature type="compositionally biased region" description="Basic and acidic residues" evidence="1">
    <location>
        <begin position="46"/>
        <end position="74"/>
    </location>
</feature>
<dbReference type="RefSeq" id="WP_246355858.1">
    <property type="nucleotide sequence ID" value="NZ_CADIKH010000011.1"/>
</dbReference>
<sequence>MKATAEKTAPAKGHTGAGKTAKAAKTKQTLAKTPKAAQAPAQSAEKVVKDVKDTSAKTTKDEKARRAKKDKVVRDSFTMPKSDYEKLAELKQRCLDGGVSVKKSELLRAGLALLAAAPPKRLIAAVSALDTVKTGRPAKS</sequence>
<gene>
    <name evidence="2" type="ORF">LMG29542_02901</name>
</gene>
<organism evidence="2 3">
    <name type="scientific">Paraburkholderia humisilvae</name>
    <dbReference type="NCBI Taxonomy" id="627669"/>
    <lineage>
        <taxon>Bacteria</taxon>
        <taxon>Pseudomonadati</taxon>
        <taxon>Pseudomonadota</taxon>
        <taxon>Betaproteobacteria</taxon>
        <taxon>Burkholderiales</taxon>
        <taxon>Burkholderiaceae</taxon>
        <taxon>Paraburkholderia</taxon>
    </lineage>
</organism>
<name>A0A6J5DSJ5_9BURK</name>
<evidence type="ECO:0000256" key="1">
    <source>
        <dbReference type="SAM" id="MobiDB-lite"/>
    </source>
</evidence>
<evidence type="ECO:0000313" key="3">
    <source>
        <dbReference type="Proteomes" id="UP000494363"/>
    </source>
</evidence>